<name>R7S3K4_PUNST</name>
<reference evidence="2" key="1">
    <citation type="journal article" date="2012" name="Science">
        <title>The Paleozoic origin of enzymatic lignin decomposition reconstructed from 31 fungal genomes.</title>
        <authorList>
            <person name="Floudas D."/>
            <person name="Binder M."/>
            <person name="Riley R."/>
            <person name="Barry K."/>
            <person name="Blanchette R.A."/>
            <person name="Henrissat B."/>
            <person name="Martinez A.T."/>
            <person name="Otillar R."/>
            <person name="Spatafora J.W."/>
            <person name="Yadav J.S."/>
            <person name="Aerts A."/>
            <person name="Benoit I."/>
            <person name="Boyd A."/>
            <person name="Carlson A."/>
            <person name="Copeland A."/>
            <person name="Coutinho P.M."/>
            <person name="de Vries R.P."/>
            <person name="Ferreira P."/>
            <person name="Findley K."/>
            <person name="Foster B."/>
            <person name="Gaskell J."/>
            <person name="Glotzer D."/>
            <person name="Gorecki P."/>
            <person name="Heitman J."/>
            <person name="Hesse C."/>
            <person name="Hori C."/>
            <person name="Igarashi K."/>
            <person name="Jurgens J.A."/>
            <person name="Kallen N."/>
            <person name="Kersten P."/>
            <person name="Kohler A."/>
            <person name="Kuees U."/>
            <person name="Kumar T.K.A."/>
            <person name="Kuo A."/>
            <person name="LaButti K."/>
            <person name="Larrondo L.F."/>
            <person name="Lindquist E."/>
            <person name="Ling A."/>
            <person name="Lombard V."/>
            <person name="Lucas S."/>
            <person name="Lundell T."/>
            <person name="Martin R."/>
            <person name="McLaughlin D.J."/>
            <person name="Morgenstern I."/>
            <person name="Morin E."/>
            <person name="Murat C."/>
            <person name="Nagy L.G."/>
            <person name="Nolan M."/>
            <person name="Ohm R.A."/>
            <person name="Patyshakuliyeva A."/>
            <person name="Rokas A."/>
            <person name="Ruiz-Duenas F.J."/>
            <person name="Sabat G."/>
            <person name="Salamov A."/>
            <person name="Samejima M."/>
            <person name="Schmutz J."/>
            <person name="Slot J.C."/>
            <person name="St John F."/>
            <person name="Stenlid J."/>
            <person name="Sun H."/>
            <person name="Sun S."/>
            <person name="Syed K."/>
            <person name="Tsang A."/>
            <person name="Wiebenga A."/>
            <person name="Young D."/>
            <person name="Pisabarro A."/>
            <person name="Eastwood D.C."/>
            <person name="Martin F."/>
            <person name="Cullen D."/>
            <person name="Grigoriev I.V."/>
            <person name="Hibbett D.S."/>
        </authorList>
    </citation>
    <scope>NUCLEOTIDE SEQUENCE [LARGE SCALE GENOMIC DNA]</scope>
    <source>
        <strain evidence="2">HHB-11173 SS5</strain>
    </source>
</reference>
<accession>R7S3K4</accession>
<dbReference type="GeneID" id="18880075"/>
<dbReference type="KEGG" id="psq:PUNSTDRAFT_138423"/>
<keyword evidence="2" id="KW-1185">Reference proteome</keyword>
<organism evidence="1 2">
    <name type="scientific">Punctularia strigosozonata (strain HHB-11173)</name>
    <name type="common">White-rot fungus</name>
    <dbReference type="NCBI Taxonomy" id="741275"/>
    <lineage>
        <taxon>Eukaryota</taxon>
        <taxon>Fungi</taxon>
        <taxon>Dikarya</taxon>
        <taxon>Basidiomycota</taxon>
        <taxon>Agaricomycotina</taxon>
        <taxon>Agaricomycetes</taxon>
        <taxon>Corticiales</taxon>
        <taxon>Punctulariaceae</taxon>
        <taxon>Punctularia</taxon>
    </lineage>
</organism>
<gene>
    <name evidence="1" type="ORF">PUNSTDRAFT_138423</name>
</gene>
<dbReference type="HOGENOM" id="CLU_1147676_0_0_1"/>
<proteinExistence type="predicted"/>
<protein>
    <submittedName>
        <fullName evidence="1">Uncharacterized protein</fullName>
    </submittedName>
</protein>
<sequence length="242" mass="27297">MPPHRDVSLASVCFVDVAQTPASHLPLHFESLNLYGQTAKLLKGRMIADVIGGVDSLTMCIMDWQDYHLWRALSEPGKGVVHLELEVLWTLSKEERDVLCYSDKAWNTGMKLQELTLCSSRGYAKHSGRTADGCWASHLLLTIQTQELALITLRVFPADDPGIWDRFDWAAVDDAVTSKDRFPALEELVIDMVLPRARIAESSLYEERVNRLLPKALKQNLLIIEGREDDWPAIEDPSAMQL</sequence>
<dbReference type="AlphaFoldDB" id="R7S3K4"/>
<dbReference type="EMBL" id="JH687553">
    <property type="protein sequence ID" value="EIN04778.1"/>
    <property type="molecule type" value="Genomic_DNA"/>
</dbReference>
<evidence type="ECO:0000313" key="1">
    <source>
        <dbReference type="EMBL" id="EIN04778.1"/>
    </source>
</evidence>
<dbReference type="Proteomes" id="UP000054196">
    <property type="component" value="Unassembled WGS sequence"/>
</dbReference>
<evidence type="ECO:0000313" key="2">
    <source>
        <dbReference type="Proteomes" id="UP000054196"/>
    </source>
</evidence>
<dbReference type="RefSeq" id="XP_007388171.1">
    <property type="nucleotide sequence ID" value="XM_007388109.1"/>
</dbReference>